<dbReference type="InterPro" id="IPR036922">
    <property type="entry name" value="Rieske_2Fe-2S_sf"/>
</dbReference>
<dbReference type="VEuPathDB" id="FungiDB:P168DRAFT_314060"/>
<dbReference type="GO" id="GO:0051537">
    <property type="term" value="F:2 iron, 2 sulfur cluster binding"/>
    <property type="evidence" value="ECO:0007669"/>
    <property type="project" value="UniProtKB-KW"/>
</dbReference>
<keyword evidence="8" id="KW-0479">Metal-binding</keyword>
<dbReference type="EC" id="1.14.15.7" evidence="5"/>
<evidence type="ECO:0000256" key="5">
    <source>
        <dbReference type="ARBA" id="ARBA00012763"/>
    </source>
</evidence>
<dbReference type="PANTHER" id="PTHR43756">
    <property type="entry name" value="CHOLINE MONOOXYGENASE, CHLOROPLASTIC"/>
    <property type="match status" value="1"/>
</dbReference>
<evidence type="ECO:0000256" key="1">
    <source>
        <dbReference type="ARBA" id="ARBA00001962"/>
    </source>
</evidence>
<protein>
    <recommendedName>
        <fullName evidence="6">Choline monooxygenase, chloroplastic</fullName>
        <ecNumber evidence="5">1.14.15.7</ecNumber>
    </recommendedName>
</protein>
<organism evidence="15 16">
    <name type="scientific">Aspergillus campestris (strain IBT 28561)</name>
    <dbReference type="NCBI Taxonomy" id="1392248"/>
    <lineage>
        <taxon>Eukaryota</taxon>
        <taxon>Fungi</taxon>
        <taxon>Dikarya</taxon>
        <taxon>Ascomycota</taxon>
        <taxon>Pezizomycotina</taxon>
        <taxon>Eurotiomycetes</taxon>
        <taxon>Eurotiomycetidae</taxon>
        <taxon>Eurotiales</taxon>
        <taxon>Aspergillaceae</taxon>
        <taxon>Aspergillus</taxon>
        <taxon>Aspergillus subgen. Circumdati</taxon>
    </lineage>
</organism>
<dbReference type="Gene3D" id="2.102.10.10">
    <property type="entry name" value="Rieske [2Fe-2S] iron-sulphur domain"/>
    <property type="match status" value="1"/>
</dbReference>
<comment type="cofactor">
    <cofactor evidence="1">
        <name>Fe cation</name>
        <dbReference type="ChEBI" id="CHEBI:24875"/>
    </cofactor>
</comment>
<evidence type="ECO:0000256" key="6">
    <source>
        <dbReference type="ARBA" id="ARBA00014931"/>
    </source>
</evidence>
<keyword evidence="9" id="KW-0560">Oxidoreductase</keyword>
<evidence type="ECO:0000256" key="7">
    <source>
        <dbReference type="ARBA" id="ARBA00022714"/>
    </source>
</evidence>
<evidence type="ECO:0000256" key="10">
    <source>
        <dbReference type="ARBA" id="ARBA00023004"/>
    </source>
</evidence>
<feature type="domain" description="Rieske" evidence="14">
    <location>
        <begin position="49"/>
        <end position="147"/>
    </location>
</feature>
<dbReference type="SUPFAM" id="SSF50022">
    <property type="entry name" value="ISP domain"/>
    <property type="match status" value="1"/>
</dbReference>
<dbReference type="EMBL" id="MSFM01000001">
    <property type="protein sequence ID" value="PKY07928.1"/>
    <property type="molecule type" value="Genomic_DNA"/>
</dbReference>
<comment type="catalytic activity">
    <reaction evidence="12">
        <text>choline + 2 reduced [2Fe-2S]-[ferredoxin] + O2 + 2 H(+) = betaine aldehyde hydrate + 2 oxidized [2Fe-2S]-[ferredoxin] + H2O</text>
        <dbReference type="Rhea" id="RHEA:17769"/>
        <dbReference type="Rhea" id="RHEA-COMP:10000"/>
        <dbReference type="Rhea" id="RHEA-COMP:10001"/>
        <dbReference type="ChEBI" id="CHEBI:15354"/>
        <dbReference type="ChEBI" id="CHEBI:15377"/>
        <dbReference type="ChEBI" id="CHEBI:15378"/>
        <dbReference type="ChEBI" id="CHEBI:15379"/>
        <dbReference type="ChEBI" id="CHEBI:15870"/>
        <dbReference type="ChEBI" id="CHEBI:33737"/>
        <dbReference type="ChEBI" id="CHEBI:33738"/>
        <dbReference type="EC" id="1.14.15.7"/>
    </reaction>
</comment>
<evidence type="ECO:0000256" key="2">
    <source>
        <dbReference type="ARBA" id="ARBA00002149"/>
    </source>
</evidence>
<dbReference type="GO" id="GO:0005506">
    <property type="term" value="F:iron ion binding"/>
    <property type="evidence" value="ECO:0007669"/>
    <property type="project" value="InterPro"/>
</dbReference>
<comment type="caution">
    <text evidence="15">The sequence shown here is derived from an EMBL/GenBank/DDBJ whole genome shotgun (WGS) entry which is preliminary data.</text>
</comment>
<evidence type="ECO:0000256" key="9">
    <source>
        <dbReference type="ARBA" id="ARBA00023002"/>
    </source>
</evidence>
<comment type="pathway">
    <text evidence="3">Amine and polyamine biosynthesis; betaine biosynthesis via choline pathway; betaine aldehyde from choline (monooxygenase route): step 1/1.</text>
</comment>
<dbReference type="UniPathway" id="UPA00529">
    <property type="reaction ID" value="UER00430"/>
</dbReference>
<dbReference type="Pfam" id="PF00848">
    <property type="entry name" value="Ring_hydroxyl_A"/>
    <property type="match status" value="2"/>
</dbReference>
<evidence type="ECO:0000313" key="15">
    <source>
        <dbReference type="EMBL" id="PKY07928.1"/>
    </source>
</evidence>
<dbReference type="InterPro" id="IPR001663">
    <property type="entry name" value="Rng_hydr_dOase-A"/>
</dbReference>
<dbReference type="CDD" id="cd03469">
    <property type="entry name" value="Rieske_RO_Alpha_N"/>
    <property type="match status" value="1"/>
</dbReference>
<evidence type="ECO:0000256" key="4">
    <source>
        <dbReference type="ARBA" id="ARBA00010848"/>
    </source>
</evidence>
<dbReference type="OrthoDB" id="426882at2759"/>
<reference evidence="15" key="1">
    <citation type="submission" date="2016-12" db="EMBL/GenBank/DDBJ databases">
        <title>The genomes of Aspergillus section Nigri reveals drivers in fungal speciation.</title>
        <authorList>
            <consortium name="DOE Joint Genome Institute"/>
            <person name="Vesth T.C."/>
            <person name="Nybo J."/>
            <person name="Theobald S."/>
            <person name="Brandl J."/>
            <person name="Frisvad J.C."/>
            <person name="Nielsen K.F."/>
            <person name="Lyhne E.K."/>
            <person name="Kogle M.E."/>
            <person name="Kuo A."/>
            <person name="Riley R."/>
            <person name="Clum A."/>
            <person name="Nolan M."/>
            <person name="Lipzen A."/>
            <person name="Salamov A."/>
            <person name="Henrissat B."/>
            <person name="Wiebenga A."/>
            <person name="De vries R.P."/>
            <person name="Grigoriev I.V."/>
            <person name="Mortensen U.H."/>
            <person name="Andersen M.R."/>
            <person name="Baker S.E."/>
        </authorList>
    </citation>
    <scope>NUCLEOTIDE SEQUENCE</scope>
    <source>
        <strain evidence="15">IBT 28561</strain>
    </source>
</reference>
<dbReference type="GeneID" id="36547257"/>
<dbReference type="PANTHER" id="PTHR43756:SF5">
    <property type="entry name" value="CHOLINE MONOOXYGENASE, CHLOROPLASTIC"/>
    <property type="match status" value="1"/>
</dbReference>
<dbReference type="PROSITE" id="PS51296">
    <property type="entry name" value="RIESKE"/>
    <property type="match status" value="1"/>
</dbReference>
<keyword evidence="16" id="KW-1185">Reference proteome</keyword>
<dbReference type="GO" id="GO:0019133">
    <property type="term" value="F:choline monooxygenase activity"/>
    <property type="evidence" value="ECO:0007669"/>
    <property type="project" value="UniProtKB-EC"/>
</dbReference>
<dbReference type="AlphaFoldDB" id="A0A2I1DDH0"/>
<evidence type="ECO:0000256" key="3">
    <source>
        <dbReference type="ARBA" id="ARBA00004866"/>
    </source>
</evidence>
<evidence type="ECO:0000256" key="13">
    <source>
        <dbReference type="SAM" id="MobiDB-lite"/>
    </source>
</evidence>
<sequence length="408" mass="47029">MDRLFSLGKSNTTQPDRSPKDEHRALPALWYRSPSLFSLERRAIFSKKWIVITHQVRFQNVGEYVKYDIAGYSVFVIKDRKGCLRAFHNVCRHRAYPVMEAGCGTARIIACKYHGWSYGLDGQLAKAPKYQNLEGFDKTINGLFPIHIHVDRLGFVWVNLEASPMPTTPWGEDFVGVDEQPRLQHFDLSEYHFDHQWEMVGDYNWKTLADNYNECYHCPTGHPAINGLSDLSKYYVVTDRGLIQHFNTNKEQTSDFDINSSFYFPNASITISSTFFYLMRCVPVSSSRTKMEYEVFRYKGASDEAFTSISELFKQVLREDKDLCNAAQMNLNAGIFTNGVLHPQAEKGPLYFQQVVRKLLFEHRQEEEKAGKEIWPAVPEHVATDKVEEELEFCRSLDCSSAGSSLDW</sequence>
<comment type="function">
    <text evidence="2">Catalyzes the first step of the osmoprotectant glycine betaine synthesis.</text>
</comment>
<name>A0A2I1DDH0_ASPC2</name>
<evidence type="ECO:0000256" key="12">
    <source>
        <dbReference type="ARBA" id="ARBA00049097"/>
    </source>
</evidence>
<feature type="region of interest" description="Disordered" evidence="13">
    <location>
        <begin position="1"/>
        <end position="21"/>
    </location>
</feature>
<proteinExistence type="inferred from homology"/>
<dbReference type="SUPFAM" id="SSF55961">
    <property type="entry name" value="Bet v1-like"/>
    <property type="match status" value="1"/>
</dbReference>
<keyword evidence="11" id="KW-0411">Iron-sulfur</keyword>
<dbReference type="Proteomes" id="UP000234254">
    <property type="component" value="Unassembled WGS sequence"/>
</dbReference>
<evidence type="ECO:0000256" key="8">
    <source>
        <dbReference type="ARBA" id="ARBA00022723"/>
    </source>
</evidence>
<accession>A0A2I1DDH0</accession>
<evidence type="ECO:0000259" key="14">
    <source>
        <dbReference type="PROSITE" id="PS51296"/>
    </source>
</evidence>
<keyword evidence="7" id="KW-0001">2Fe-2S</keyword>
<evidence type="ECO:0000313" key="16">
    <source>
        <dbReference type="Proteomes" id="UP000234254"/>
    </source>
</evidence>
<dbReference type="GO" id="GO:0019285">
    <property type="term" value="P:glycine betaine biosynthetic process from choline"/>
    <property type="evidence" value="ECO:0007669"/>
    <property type="project" value="UniProtKB-UniPathway"/>
</dbReference>
<gene>
    <name evidence="15" type="ORF">P168DRAFT_314060</name>
</gene>
<dbReference type="PRINTS" id="PR00090">
    <property type="entry name" value="RNGDIOXGNASE"/>
</dbReference>
<dbReference type="CDD" id="cd00680">
    <property type="entry name" value="RHO_alpha_C"/>
    <property type="match status" value="1"/>
</dbReference>
<dbReference type="RefSeq" id="XP_024696522.1">
    <property type="nucleotide sequence ID" value="XM_024839733.1"/>
</dbReference>
<comment type="similarity">
    <text evidence="4">Belongs to the choline monooxygenase family.</text>
</comment>
<dbReference type="InterPro" id="IPR017941">
    <property type="entry name" value="Rieske_2Fe-2S"/>
</dbReference>
<dbReference type="Gene3D" id="3.90.380.10">
    <property type="entry name" value="Naphthalene 1,2-dioxygenase Alpha Subunit, Chain A, domain 1"/>
    <property type="match status" value="1"/>
</dbReference>
<dbReference type="Pfam" id="PF00355">
    <property type="entry name" value="Rieske"/>
    <property type="match status" value="1"/>
</dbReference>
<dbReference type="InterPro" id="IPR015879">
    <property type="entry name" value="Ring_hydroxy_dOase_asu_C_dom"/>
</dbReference>
<evidence type="ECO:0000256" key="11">
    <source>
        <dbReference type="ARBA" id="ARBA00023014"/>
    </source>
</evidence>
<keyword evidence="10" id="KW-0408">Iron</keyword>